<comment type="similarity">
    <text evidence="1 8">Belongs to the thymidylate kinase family.</text>
</comment>
<dbReference type="GO" id="GO:0005737">
    <property type="term" value="C:cytoplasm"/>
    <property type="evidence" value="ECO:0007669"/>
    <property type="project" value="TreeGrafter"/>
</dbReference>
<keyword evidence="4 8" id="KW-0547">Nucleotide-binding</keyword>
<keyword evidence="2 8" id="KW-0808">Transferase</keyword>
<dbReference type="CDD" id="cd01672">
    <property type="entry name" value="TMPK"/>
    <property type="match status" value="1"/>
</dbReference>
<dbReference type="PANTHER" id="PTHR10344">
    <property type="entry name" value="THYMIDYLATE KINASE"/>
    <property type="match status" value="1"/>
</dbReference>
<evidence type="ECO:0000256" key="2">
    <source>
        <dbReference type="ARBA" id="ARBA00022679"/>
    </source>
</evidence>
<evidence type="ECO:0000256" key="3">
    <source>
        <dbReference type="ARBA" id="ARBA00022727"/>
    </source>
</evidence>
<comment type="caution">
    <text evidence="8">Lacks conserved residue(s) required for the propagation of feature annotation.</text>
</comment>
<accession>A0A2M8LFY1</accession>
<reference evidence="11" key="1">
    <citation type="submission" date="2017-09" db="EMBL/GenBank/DDBJ databases">
        <title>Depth-based differentiation of microbial function through sediment-hosted aquifers and enrichment of novel symbionts in the deep terrestrial subsurface.</title>
        <authorList>
            <person name="Probst A.J."/>
            <person name="Ladd B."/>
            <person name="Jarett J.K."/>
            <person name="Geller-Mcgrath D.E."/>
            <person name="Sieber C.M.K."/>
            <person name="Emerson J.B."/>
            <person name="Anantharaman K."/>
            <person name="Thomas B.C."/>
            <person name="Malmstrom R."/>
            <person name="Stieglmeier M."/>
            <person name="Klingl A."/>
            <person name="Woyke T."/>
            <person name="Ryan C.M."/>
            <person name="Banfield J.F."/>
        </authorList>
    </citation>
    <scope>NUCLEOTIDE SEQUENCE [LARGE SCALE GENOMIC DNA]</scope>
</reference>
<evidence type="ECO:0000256" key="5">
    <source>
        <dbReference type="ARBA" id="ARBA00022777"/>
    </source>
</evidence>
<dbReference type="InterPro" id="IPR039430">
    <property type="entry name" value="Thymidylate_kin-like_dom"/>
</dbReference>
<evidence type="ECO:0000256" key="4">
    <source>
        <dbReference type="ARBA" id="ARBA00022741"/>
    </source>
</evidence>
<feature type="domain" description="Thymidylate kinase-like" evidence="9">
    <location>
        <begin position="58"/>
        <end position="197"/>
    </location>
</feature>
<name>A0A2M8LFY1_9BACT</name>
<dbReference type="EC" id="2.7.4.9" evidence="8"/>
<dbReference type="GO" id="GO:0006233">
    <property type="term" value="P:dTDP biosynthetic process"/>
    <property type="evidence" value="ECO:0007669"/>
    <property type="project" value="InterPro"/>
</dbReference>
<sequence length="238" mass="26967">MHRTGTFIIVDGLTGSGKSTVLNAVHDWALTCGHKRFRLQDWKESKPPRFEDIPDFDVYFTFEPTRNWVGDAIRSELSRVDDPYGGEELAHAFSLDRQMQYKRLILPALQAGKTVIQDRGVSSSLVYQPVMPNSVPLETIMSLPGNRLALENAPDALILTRLSAEIAMERIKKRDEESKGVFADIAFLKKQEERFASTWFRDLFERHGSTLYEIDTSGTMEQSTATATQLINHILTNC</sequence>
<evidence type="ECO:0000256" key="8">
    <source>
        <dbReference type="HAMAP-Rule" id="MF_00165"/>
    </source>
</evidence>
<evidence type="ECO:0000313" key="10">
    <source>
        <dbReference type="EMBL" id="PJE76361.1"/>
    </source>
</evidence>
<keyword evidence="3 8" id="KW-0545">Nucleotide biosynthesis</keyword>
<evidence type="ECO:0000256" key="6">
    <source>
        <dbReference type="ARBA" id="ARBA00022840"/>
    </source>
</evidence>
<evidence type="ECO:0000259" key="9">
    <source>
        <dbReference type="Pfam" id="PF02223"/>
    </source>
</evidence>
<dbReference type="PANTHER" id="PTHR10344:SF4">
    <property type="entry name" value="UMP-CMP KINASE 2, MITOCHONDRIAL"/>
    <property type="match status" value="1"/>
</dbReference>
<keyword evidence="5 8" id="KW-0418">Kinase</keyword>
<dbReference type="HAMAP" id="MF_00165">
    <property type="entry name" value="Thymidylate_kinase"/>
    <property type="match status" value="1"/>
</dbReference>
<comment type="function">
    <text evidence="8">Phosphorylation of dTMP to form dTDP in both de novo and salvage pathways of dTTP synthesis.</text>
</comment>
<evidence type="ECO:0000256" key="7">
    <source>
        <dbReference type="ARBA" id="ARBA00048743"/>
    </source>
</evidence>
<dbReference type="Gene3D" id="3.40.50.300">
    <property type="entry name" value="P-loop containing nucleotide triphosphate hydrolases"/>
    <property type="match status" value="1"/>
</dbReference>
<dbReference type="InterPro" id="IPR027417">
    <property type="entry name" value="P-loop_NTPase"/>
</dbReference>
<comment type="catalytic activity">
    <reaction evidence="7 8">
        <text>dTMP + ATP = dTDP + ADP</text>
        <dbReference type="Rhea" id="RHEA:13517"/>
        <dbReference type="ChEBI" id="CHEBI:30616"/>
        <dbReference type="ChEBI" id="CHEBI:58369"/>
        <dbReference type="ChEBI" id="CHEBI:63528"/>
        <dbReference type="ChEBI" id="CHEBI:456216"/>
        <dbReference type="EC" id="2.7.4.9"/>
    </reaction>
</comment>
<dbReference type="InterPro" id="IPR018094">
    <property type="entry name" value="Thymidylate_kinase"/>
</dbReference>
<dbReference type="GO" id="GO:0006227">
    <property type="term" value="P:dUDP biosynthetic process"/>
    <property type="evidence" value="ECO:0007669"/>
    <property type="project" value="TreeGrafter"/>
</dbReference>
<evidence type="ECO:0000256" key="1">
    <source>
        <dbReference type="ARBA" id="ARBA00009776"/>
    </source>
</evidence>
<dbReference type="GO" id="GO:0006235">
    <property type="term" value="P:dTTP biosynthetic process"/>
    <property type="evidence" value="ECO:0007669"/>
    <property type="project" value="UniProtKB-UniRule"/>
</dbReference>
<organism evidence="10 11">
    <name type="scientific">Candidatus Uhrbacteria bacterium CG10_big_fil_rev_8_21_14_0_10_48_16</name>
    <dbReference type="NCBI Taxonomy" id="1975038"/>
    <lineage>
        <taxon>Bacteria</taxon>
        <taxon>Candidatus Uhriibacteriota</taxon>
    </lineage>
</organism>
<comment type="caution">
    <text evidence="10">The sequence shown here is derived from an EMBL/GenBank/DDBJ whole genome shotgun (WGS) entry which is preliminary data.</text>
</comment>
<dbReference type="GO" id="GO:0004798">
    <property type="term" value="F:dTMP kinase activity"/>
    <property type="evidence" value="ECO:0007669"/>
    <property type="project" value="UniProtKB-UniRule"/>
</dbReference>
<dbReference type="GO" id="GO:0005524">
    <property type="term" value="F:ATP binding"/>
    <property type="evidence" value="ECO:0007669"/>
    <property type="project" value="UniProtKB-UniRule"/>
</dbReference>
<dbReference type="EMBL" id="PFEU01000028">
    <property type="protein sequence ID" value="PJE76361.1"/>
    <property type="molecule type" value="Genomic_DNA"/>
</dbReference>
<proteinExistence type="inferred from homology"/>
<gene>
    <name evidence="8" type="primary">tmk</name>
    <name evidence="10" type="ORF">COV05_04980</name>
</gene>
<protein>
    <recommendedName>
        <fullName evidence="8">Thymidylate kinase</fullName>
        <ecNumber evidence="8">2.7.4.9</ecNumber>
    </recommendedName>
    <alternativeName>
        <fullName evidence="8">dTMP kinase</fullName>
    </alternativeName>
</protein>
<evidence type="ECO:0000313" key="11">
    <source>
        <dbReference type="Proteomes" id="UP000231436"/>
    </source>
</evidence>
<dbReference type="SUPFAM" id="SSF52540">
    <property type="entry name" value="P-loop containing nucleoside triphosphate hydrolases"/>
    <property type="match status" value="1"/>
</dbReference>
<keyword evidence="6 8" id="KW-0067">ATP-binding</keyword>
<dbReference type="Proteomes" id="UP000231436">
    <property type="component" value="Unassembled WGS sequence"/>
</dbReference>
<dbReference type="Pfam" id="PF02223">
    <property type="entry name" value="Thymidylate_kin"/>
    <property type="match status" value="1"/>
</dbReference>
<dbReference type="AlphaFoldDB" id="A0A2M8LFY1"/>